<evidence type="ECO:0000313" key="1">
    <source>
        <dbReference type="EMBL" id="RYC29315.1"/>
    </source>
</evidence>
<dbReference type="Proteomes" id="UP000290759">
    <property type="component" value="Unassembled WGS sequence"/>
</dbReference>
<dbReference type="AlphaFoldDB" id="A0A4Q2U3K3"/>
<comment type="caution">
    <text evidence="1">The sequence shown here is derived from an EMBL/GenBank/DDBJ whole genome shotgun (WGS) entry which is preliminary data.</text>
</comment>
<accession>A0A4Q2U3K3</accession>
<organism evidence="1 2">
    <name type="scientific">Lichenibacterium minor</name>
    <dbReference type="NCBI Taxonomy" id="2316528"/>
    <lineage>
        <taxon>Bacteria</taxon>
        <taxon>Pseudomonadati</taxon>
        <taxon>Pseudomonadota</taxon>
        <taxon>Alphaproteobacteria</taxon>
        <taxon>Hyphomicrobiales</taxon>
        <taxon>Lichenihabitantaceae</taxon>
        <taxon>Lichenibacterium</taxon>
    </lineage>
</organism>
<dbReference type="EMBL" id="QYBB01000058">
    <property type="protein sequence ID" value="RYC29315.1"/>
    <property type="molecule type" value="Genomic_DNA"/>
</dbReference>
<gene>
    <name evidence="1" type="ORF">D3273_24710</name>
</gene>
<evidence type="ECO:0000313" key="2">
    <source>
        <dbReference type="Proteomes" id="UP000290759"/>
    </source>
</evidence>
<sequence length="109" mass="11638">MRHREAAPRRTTIDINLIPSPIRTTARAPARDAAATITASLARVGRDVAAIGEQQATIRDGLARLRPIVEARKAMRIADAAYAARVERCTPASVQAANAARWGRSGARG</sequence>
<reference evidence="1 2" key="1">
    <citation type="submission" date="2018-12" db="EMBL/GenBank/DDBJ databases">
        <authorList>
            <person name="Grouzdev D.S."/>
            <person name="Krutkina M.S."/>
        </authorList>
    </citation>
    <scope>NUCLEOTIDE SEQUENCE [LARGE SCALE GENOMIC DNA]</scope>
    <source>
        <strain evidence="1 2">RmlP026</strain>
    </source>
</reference>
<protein>
    <submittedName>
        <fullName evidence="1">Uncharacterized protein</fullName>
    </submittedName>
</protein>
<keyword evidence="2" id="KW-1185">Reference proteome</keyword>
<dbReference type="RefSeq" id="WP_129229630.1">
    <property type="nucleotide sequence ID" value="NZ_QYBB01000058.1"/>
</dbReference>
<name>A0A4Q2U3K3_9HYPH</name>
<reference evidence="1 2" key="2">
    <citation type="submission" date="2019-02" db="EMBL/GenBank/DDBJ databases">
        <title>'Lichenibacterium ramalinii' gen. nov. sp. nov., 'Lichenibacterium minor' gen. nov. sp. nov.</title>
        <authorList>
            <person name="Pankratov T."/>
        </authorList>
    </citation>
    <scope>NUCLEOTIDE SEQUENCE [LARGE SCALE GENOMIC DNA]</scope>
    <source>
        <strain evidence="1 2">RmlP026</strain>
    </source>
</reference>
<proteinExistence type="predicted"/>